<dbReference type="AlphaFoldDB" id="A0A0D2J485"/>
<name>A0A0D2J485_9CHLO</name>
<dbReference type="SUPFAM" id="SSF48452">
    <property type="entry name" value="TPR-like"/>
    <property type="match status" value="1"/>
</dbReference>
<evidence type="ECO:0000313" key="2">
    <source>
        <dbReference type="EMBL" id="KIY94717.1"/>
    </source>
</evidence>
<sequence>MYSELCARCLKHNKSCARAWELNGSIAEREQAYADAATNYEAAWRLTGRSDPAVGYKLAFNYLKAGRLVDAIVAAQGVLKADPSYPKIRKDVLEKARAGLRP</sequence>
<dbReference type="Gene3D" id="1.25.40.10">
    <property type="entry name" value="Tetratricopeptide repeat domain"/>
    <property type="match status" value="1"/>
</dbReference>
<dbReference type="RefSeq" id="XP_013893737.1">
    <property type="nucleotide sequence ID" value="XM_014038283.1"/>
</dbReference>
<dbReference type="KEGG" id="mng:MNEG_13246"/>
<reference evidence="2 3" key="1">
    <citation type="journal article" date="2013" name="BMC Genomics">
        <title>Reconstruction of the lipid metabolism for the microalga Monoraphidium neglectum from its genome sequence reveals characteristics suitable for biofuel production.</title>
        <authorList>
            <person name="Bogen C."/>
            <person name="Al-Dilaimi A."/>
            <person name="Albersmeier A."/>
            <person name="Wichmann J."/>
            <person name="Grundmann M."/>
            <person name="Rupp O."/>
            <person name="Lauersen K.J."/>
            <person name="Blifernez-Klassen O."/>
            <person name="Kalinowski J."/>
            <person name="Goesmann A."/>
            <person name="Mussgnug J.H."/>
            <person name="Kruse O."/>
        </authorList>
    </citation>
    <scope>NUCLEOTIDE SEQUENCE [LARGE SCALE GENOMIC DNA]</scope>
    <source>
        <strain evidence="2 3">SAG 48.87</strain>
    </source>
</reference>
<dbReference type="PANTHER" id="PTHR14699">
    <property type="entry name" value="STI2 PROTEIN-RELATED"/>
    <property type="match status" value="1"/>
</dbReference>
<dbReference type="STRING" id="145388.A0A0D2J485"/>
<dbReference type="Proteomes" id="UP000054498">
    <property type="component" value="Unassembled WGS sequence"/>
</dbReference>
<organism evidence="2 3">
    <name type="scientific">Monoraphidium neglectum</name>
    <dbReference type="NCBI Taxonomy" id="145388"/>
    <lineage>
        <taxon>Eukaryota</taxon>
        <taxon>Viridiplantae</taxon>
        <taxon>Chlorophyta</taxon>
        <taxon>core chlorophytes</taxon>
        <taxon>Chlorophyceae</taxon>
        <taxon>CS clade</taxon>
        <taxon>Sphaeropleales</taxon>
        <taxon>Selenastraceae</taxon>
        <taxon>Monoraphidium</taxon>
    </lineage>
</organism>
<keyword evidence="3" id="KW-1185">Reference proteome</keyword>
<dbReference type="Pfam" id="PF25063">
    <property type="entry name" value="ARM_TT21_C"/>
    <property type="match status" value="1"/>
</dbReference>
<dbReference type="GO" id="GO:0005929">
    <property type="term" value="C:cilium"/>
    <property type="evidence" value="ECO:0007669"/>
    <property type="project" value="GOC"/>
</dbReference>
<evidence type="ECO:0000259" key="1">
    <source>
        <dbReference type="Pfam" id="PF25063"/>
    </source>
</evidence>
<dbReference type="InterPro" id="IPR056834">
    <property type="entry name" value="ARM_TT21_C"/>
</dbReference>
<protein>
    <submittedName>
        <fullName evidence="2">Tetratricopeptide repeat protein 21B</fullName>
    </submittedName>
</protein>
<feature type="domain" description="Tetratricopeptide repeat protein 21A/21B C-terminal ARM" evidence="1">
    <location>
        <begin position="3"/>
        <end position="97"/>
    </location>
</feature>
<evidence type="ECO:0000313" key="3">
    <source>
        <dbReference type="Proteomes" id="UP000054498"/>
    </source>
</evidence>
<dbReference type="InterPro" id="IPR011990">
    <property type="entry name" value="TPR-like_helical_dom_sf"/>
</dbReference>
<gene>
    <name evidence="2" type="ORF">MNEG_13246</name>
</gene>
<dbReference type="GO" id="GO:0061512">
    <property type="term" value="P:protein localization to cilium"/>
    <property type="evidence" value="ECO:0007669"/>
    <property type="project" value="TreeGrafter"/>
</dbReference>
<dbReference type="PANTHER" id="PTHR14699:SF0">
    <property type="entry name" value="TETRATRICOPEPTIDE REPEAT PROTEIN 21 HOMOLOG"/>
    <property type="match status" value="1"/>
</dbReference>
<accession>A0A0D2J485</accession>
<dbReference type="GO" id="GO:0035721">
    <property type="term" value="P:intraciliary retrograde transport"/>
    <property type="evidence" value="ECO:0007669"/>
    <property type="project" value="TreeGrafter"/>
</dbReference>
<dbReference type="GO" id="GO:0030991">
    <property type="term" value="C:intraciliary transport particle A"/>
    <property type="evidence" value="ECO:0007669"/>
    <property type="project" value="TreeGrafter"/>
</dbReference>
<dbReference type="GeneID" id="25730689"/>
<dbReference type="EMBL" id="KK103930">
    <property type="protein sequence ID" value="KIY94717.1"/>
    <property type="molecule type" value="Genomic_DNA"/>
</dbReference>
<dbReference type="OrthoDB" id="10259630at2759"/>
<dbReference type="InterPro" id="IPR040364">
    <property type="entry name" value="TTC21A/TTC21B"/>
</dbReference>
<proteinExistence type="predicted"/>